<dbReference type="OrthoDB" id="9765204at2"/>
<dbReference type="PANTHER" id="PTHR32305:SF15">
    <property type="entry name" value="PROTEIN RHSA-RELATED"/>
    <property type="match status" value="1"/>
</dbReference>
<dbReference type="InterPro" id="IPR003284">
    <property type="entry name" value="Sal_SpvB"/>
</dbReference>
<dbReference type="Pfam" id="PF03534">
    <property type="entry name" value="SpvB"/>
    <property type="match status" value="1"/>
</dbReference>
<dbReference type="GO" id="GO:0005576">
    <property type="term" value="C:extracellular region"/>
    <property type="evidence" value="ECO:0007669"/>
    <property type="project" value="UniProtKB-SubCell"/>
</dbReference>
<dbReference type="EMBL" id="FOBB01000005">
    <property type="protein sequence ID" value="SEM65574.1"/>
    <property type="molecule type" value="Genomic_DNA"/>
</dbReference>
<sequence length="2522" mass="279791">MKEGKTFASSAFAGTEPPSKATAASENRSASGGIPTLDKLTAPQISLPKGGGAIKSIDEKFSVNTANGTLAFSVPLPVTPGRGGFQPTLSLGYNSGTGNSIFGIGWALQYPAIQRRTDKQLPRYNDAQESDVFMFSGQEDLVPYLKAAGNAWTLEEKTAGGFRVKRYRPRIEGDNARIEKIIHLATGSCYWKVTTKDNVVTFFGLSPSHRLTDPEDATRIFKWLPEISFDDKGNCILFTYKTENSDNVAPTLFEKNRLNGRAAATNTYLKTVRYGNLTPYYADVEQPYAPVIPLPEETFLFQLLFDYGEHTTNELTESQSWTARADAFSDYRAGFEIRTHRLCKRVMLFHHFTNREFGLADNDTRVPYLVKSLDLLYQTADDTPQPLEVAYLAAITQTSYVKEGNVYRAASLPPLEFAYQPLSWNKEVKSITKENIINDPVGLSRDYRWVDLYGEGIAGILTEQAGAWYYKYNLGNGAFTNARAVAPKPSVMGFSSGSLQLQDLDANGNKQVVVQSPGLQGYFELDDDKDWRPFKSFEHIPNIDLADPNLKMLDLNGDGRAELLMSEENVFTWYPSLGTQGYDAPELASKPFDEEQGPAILFADETQSIFLADMCGDGLTDIVRIRNGEICYWPNLGYGRFGAKVNMPNAPLFDSTALFNPAYLQLADISGTGATDILYLGQNRFRAWLNLGGNAWSNVCEIDPFPVTAQPSQLSVADLLGNGTSCIVWSSPLPGFADSPMRYIDLMGGKKPHILYGIKNNLGKETLIEYKSAAAFYLQDKAAGQPWITRLPFPVQCVSRVTVQDKITKVVFANTYSYHHGYYDHAEREFRGFGRVDQQDTEQFEHWVRKDASNIVEQDLHQPPVLTRTWFHTGAFLDRQRILTAYANEYWPGAAALEHALPDALLPDGLSPEELREALRACKGMVLRQETFALDGTPQEKVPYQAATHNCHIKLLQPRGQQPFAAFLVHESEAITFHYERNPGEVRVQHVLNTVIDELGNVLEAATVSYGRKTRPDGLPDEVWNAQSKVRITYAQNTFTNDVITDTAYRLRATAGTRLYELTGIAAAQTYFQVAAIRQAFATAALLAYEETPGDTPAKRLLKHARVLYAKDDLSGPLPNGMQESLGLPHTGYQLALTGALVTKVYNTPDTKVDESMLLTAKYIRSNELKISNLFPDTDADNEWWAPSGTVEYAADAPQHFYLPEKYVDVFGNKTTVQYYSNYHLLVGSMTDAVSNVTAVTAFDFRVLQPRILKDSNDNITGACFNIHGWVAGLAVKGKGTEADDLDAFVADLPAPAVADFFTDPLAHGAALLQHASSRFVYDTERYRNTAGAQPCAVATIVREVHHKQNASSPLQYSFTYSGGMGQEVMKKVQAAPGDAWKLNLATAQKELVQNVDPRWVGNGRTLFNNKGKTVKRYEPYFAVTHNYESAQALVEIGFSPVLHYDPLGRVIQTDMPDGTFSTVVFDTWQQQTFDVNDNVKASTWYTQRLGGAMGAQEQAAAQQAAVHDHTPLQVYIDNLGHPFYTIGHNKFLDDNNQEQQGFQVTRVILDIEGQELQHIDARGNTVVTYAYDMLGKKLYQKNMEAGRRWTFSNAASKEAYGWDDRKHRMRVEYDGLQRPLKQWLLEDITQNVPEKQVSLTVYGEGQPDDKQRNLRGKTFRHLDQSGSVQTDSYDFKGAPLATLQLLAKEYKQVVSWNTPQPETLLENQGFAQAFSYDALGRPTQITHADGSKSTPDYDAGGLLQKMKVLLVRRNETIEFVKNITYNAKGQRETIVYDNNTATRYEYDPQTYRLMRMLTTRNAGADILQDLRYTYDPTGNVTALLDNAQPTFYFNNAVVEPHLQYVYDATYRLIKAMGREQAAQPFPGQFDNNIQPLPNGNANATQRYIQSYMYDDAGNMLSMKHQSGNGQFQLRWTRTFEYNAANNQLLHSTVNNTPPTDYLYDEHGNMRNLQNGSFNLTWNFADQLQTVNLGGGGIAYYVYDASGQRVRKIIENNGQVKERIYIGSYEVYREKQNNVISLERETLHIMDDKKRIAIAEARTQGNDAGLKDLLRYQYANHLETACLELDGAAGPAIITYEEYYPFGSTAYHAARNNTETPKRYRYSGKERDEESGLYYHGARYYAPWLARWTATDPAGMVDGGNLYRYCRNNPIMLHDPQGTDPATTATPPKKEDNTFKLGPLRGTRLLSTSSSDSPEPGVTNFHGRTGFLLTLPPLKLSTTGSALGDARVSNFGEGVADVKGEGFLTFGTVGSGLWVGTYGKGSLYVKDQGQLASGDPEAIAGQVLYTGRGNLHFLTNISAGSFTLATGTTDLKLWGGHLQLDSSFASVGNLAKLKLNADAKLQPGGNGTFSANLDLNALWMVQFGAGVKGTLLDGTGYFTGQGQLRLFGIPSLKVSATGTASTSGYDIGGTVWGYVPPLTYAWGGFSASSTGGFSARGHVFGLSYMPGVDKLKDPSPIPPIMSQQLKLPSDIEAPSGPMVGYSFFSFRQGQLSHFAVGFVPNFSDFSKSQVGLSAVGHF</sequence>
<evidence type="ECO:0000256" key="1">
    <source>
        <dbReference type="ARBA" id="ARBA00004613"/>
    </source>
</evidence>
<feature type="region of interest" description="Disordered" evidence="4">
    <location>
        <begin position="2161"/>
        <end position="2181"/>
    </location>
</feature>
<comment type="subcellular location">
    <subcellularLocation>
        <location evidence="1">Secreted</location>
    </subcellularLocation>
</comment>
<evidence type="ECO:0000256" key="3">
    <source>
        <dbReference type="ARBA" id="ARBA00023026"/>
    </source>
</evidence>
<dbReference type="SUPFAM" id="SSF69318">
    <property type="entry name" value="Integrin alpha N-terminal domain"/>
    <property type="match status" value="1"/>
</dbReference>
<keyword evidence="3" id="KW-0843">Virulence</keyword>
<evidence type="ECO:0000259" key="5">
    <source>
        <dbReference type="Pfam" id="PF12255"/>
    </source>
</evidence>
<feature type="region of interest" description="Disordered" evidence="4">
    <location>
        <begin position="1"/>
        <end position="43"/>
    </location>
</feature>
<dbReference type="InterPro" id="IPR006530">
    <property type="entry name" value="YD"/>
</dbReference>
<dbReference type="PRINTS" id="PR01341">
    <property type="entry name" value="SALSPVBPROT"/>
</dbReference>
<keyword evidence="2" id="KW-0964">Secreted</keyword>
<organism evidence="7 8">
    <name type="scientific">Chitinophaga rupis</name>
    <dbReference type="NCBI Taxonomy" id="573321"/>
    <lineage>
        <taxon>Bacteria</taxon>
        <taxon>Pseudomonadati</taxon>
        <taxon>Bacteroidota</taxon>
        <taxon>Chitinophagia</taxon>
        <taxon>Chitinophagales</taxon>
        <taxon>Chitinophagaceae</taxon>
        <taxon>Chitinophaga</taxon>
    </lineage>
</organism>
<protein>
    <submittedName>
        <fullName evidence="7">RHS repeat-associated core domain-containing protein</fullName>
    </submittedName>
</protein>
<keyword evidence="8" id="KW-1185">Reference proteome</keyword>
<dbReference type="NCBIfam" id="TIGR01643">
    <property type="entry name" value="YD_repeat_2x"/>
    <property type="match status" value="1"/>
</dbReference>
<dbReference type="RefSeq" id="WP_089916881.1">
    <property type="nucleotide sequence ID" value="NZ_FOBB01000005.1"/>
</dbReference>
<evidence type="ECO:0000256" key="2">
    <source>
        <dbReference type="ARBA" id="ARBA00022525"/>
    </source>
</evidence>
<evidence type="ECO:0000313" key="7">
    <source>
        <dbReference type="EMBL" id="SEM65574.1"/>
    </source>
</evidence>
<feature type="domain" description="Insecticide toxin TcdB middle/N-terminal" evidence="6">
    <location>
        <begin position="709"/>
        <end position="843"/>
    </location>
</feature>
<dbReference type="InterPro" id="IPR022045">
    <property type="entry name" value="TcdB_toxin_mid/N"/>
</dbReference>
<evidence type="ECO:0000259" key="6">
    <source>
        <dbReference type="Pfam" id="PF12256"/>
    </source>
</evidence>
<proteinExistence type="predicted"/>
<name>A0A1H8A6N7_9BACT</name>
<evidence type="ECO:0000256" key="4">
    <source>
        <dbReference type="SAM" id="MobiDB-lite"/>
    </source>
</evidence>
<dbReference type="Proteomes" id="UP000198984">
    <property type="component" value="Unassembled WGS sequence"/>
</dbReference>
<dbReference type="PANTHER" id="PTHR32305">
    <property type="match status" value="1"/>
</dbReference>
<dbReference type="InterPro" id="IPR022385">
    <property type="entry name" value="Rhs_assc_core"/>
</dbReference>
<reference evidence="7 8" key="1">
    <citation type="submission" date="2016-10" db="EMBL/GenBank/DDBJ databases">
        <authorList>
            <person name="de Groot N.N."/>
        </authorList>
    </citation>
    <scope>NUCLEOTIDE SEQUENCE [LARGE SCALE GENOMIC DNA]</scope>
    <source>
        <strain evidence="7 8">DSM 21039</strain>
    </source>
</reference>
<dbReference type="NCBIfam" id="TIGR03696">
    <property type="entry name" value="Rhs_assc_core"/>
    <property type="match status" value="1"/>
</dbReference>
<feature type="domain" description="Insecticide toxin TcdB middle/C-terminal" evidence="5">
    <location>
        <begin position="918"/>
        <end position="1047"/>
    </location>
</feature>
<dbReference type="InterPro" id="IPR050708">
    <property type="entry name" value="T6SS_VgrG/RHS"/>
</dbReference>
<dbReference type="InterPro" id="IPR022044">
    <property type="entry name" value="TcdB_toxin_mid/C"/>
</dbReference>
<dbReference type="GO" id="GO:0005737">
    <property type="term" value="C:cytoplasm"/>
    <property type="evidence" value="ECO:0007669"/>
    <property type="project" value="InterPro"/>
</dbReference>
<dbReference type="Gene3D" id="2.180.10.10">
    <property type="entry name" value="RHS repeat-associated core"/>
    <property type="match status" value="1"/>
</dbReference>
<dbReference type="Pfam" id="PF12256">
    <property type="entry name" value="TcdB_toxin_midN"/>
    <property type="match status" value="1"/>
</dbReference>
<gene>
    <name evidence="7" type="ORF">SAMN04488505_105315</name>
</gene>
<dbReference type="InterPro" id="IPR028994">
    <property type="entry name" value="Integrin_alpha_N"/>
</dbReference>
<dbReference type="STRING" id="573321.SAMN04488505_105315"/>
<accession>A0A1H8A6N7</accession>
<dbReference type="Pfam" id="PF12255">
    <property type="entry name" value="TcdB_toxin_midC"/>
    <property type="match status" value="1"/>
</dbReference>
<evidence type="ECO:0000313" key="8">
    <source>
        <dbReference type="Proteomes" id="UP000198984"/>
    </source>
</evidence>